<reference evidence="9 10" key="1">
    <citation type="submission" date="2019-03" db="EMBL/GenBank/DDBJ databases">
        <title>Genomic Encyclopedia of Type Strains, Phase IV (KMG-IV): sequencing the most valuable type-strain genomes for metagenomic binning, comparative biology and taxonomic classification.</title>
        <authorList>
            <person name="Goeker M."/>
        </authorList>
    </citation>
    <scope>NUCLEOTIDE SEQUENCE [LARGE SCALE GENOMIC DNA]</scope>
    <source>
        <strain evidence="9 10">DSM 45765</strain>
    </source>
</reference>
<dbReference type="InterPro" id="IPR048466">
    <property type="entry name" value="DNA_pol3_delta-like_C"/>
</dbReference>
<dbReference type="GO" id="GO:0003887">
    <property type="term" value="F:DNA-directed DNA polymerase activity"/>
    <property type="evidence" value="ECO:0007669"/>
    <property type="project" value="UniProtKB-KW"/>
</dbReference>
<comment type="catalytic activity">
    <reaction evidence="7">
        <text>DNA(n) + a 2'-deoxyribonucleoside 5'-triphosphate = DNA(n+1) + diphosphate</text>
        <dbReference type="Rhea" id="RHEA:22508"/>
        <dbReference type="Rhea" id="RHEA-COMP:17339"/>
        <dbReference type="Rhea" id="RHEA-COMP:17340"/>
        <dbReference type="ChEBI" id="CHEBI:33019"/>
        <dbReference type="ChEBI" id="CHEBI:61560"/>
        <dbReference type="ChEBI" id="CHEBI:173112"/>
        <dbReference type="EC" id="2.7.7.7"/>
    </reaction>
</comment>
<dbReference type="GO" id="GO:0009360">
    <property type="term" value="C:DNA polymerase III complex"/>
    <property type="evidence" value="ECO:0007669"/>
    <property type="project" value="TreeGrafter"/>
</dbReference>
<dbReference type="Pfam" id="PF21694">
    <property type="entry name" value="DNA_pol3_delta_C"/>
    <property type="match status" value="1"/>
</dbReference>
<comment type="similarity">
    <text evidence="6">Belongs to the DNA polymerase HolA subunit family.</text>
</comment>
<dbReference type="PANTHER" id="PTHR34388:SF1">
    <property type="entry name" value="DNA POLYMERASE III SUBUNIT DELTA"/>
    <property type="match status" value="1"/>
</dbReference>
<dbReference type="Gene3D" id="1.20.272.10">
    <property type="match status" value="1"/>
</dbReference>
<accession>A0A4V2SUJ5</accession>
<evidence type="ECO:0000256" key="5">
    <source>
        <dbReference type="ARBA" id="ARBA00022932"/>
    </source>
</evidence>
<protein>
    <recommendedName>
        <fullName evidence="1">DNA-directed DNA polymerase</fullName>
        <ecNumber evidence="1">2.7.7.7</ecNumber>
    </recommendedName>
</protein>
<feature type="domain" description="DNA polymerase III delta subunit-like C-terminal" evidence="8">
    <location>
        <begin position="273"/>
        <end position="386"/>
    </location>
</feature>
<dbReference type="EC" id="2.7.7.7" evidence="1"/>
<dbReference type="Proteomes" id="UP000294911">
    <property type="component" value="Unassembled WGS sequence"/>
</dbReference>
<proteinExistence type="inferred from homology"/>
<name>A0A4V2SUJ5_9PSEU</name>
<sequence length="394" mass="41309">MAGSELAPLSLAISRISRITRLRRLPGLRRADPSAPLDELYAVVAITLRHHRHQPLTAIPVSHATIDNVQAPAVTVDPLQLVIGEEELLVERAVRAALDAARLADPTAELSRSPVADVTPAEFAELVSPSLFSEGRVIVLEAAQDASQEIADAVLSYCASPADGIVLVVLHSGGGRSKAGKGLPNALRKAGAVVTECPKITKPADREAFVRNEVRRVGGKIDAAGVSGLIEAIGNDLRELSSAATQLVADSGGVVDERAVRRYHRGRAEVTGFAVAEKAVTGDRAAALEAARWAAQLGVPHVLVADALADAVRTIARVTAYPRSDPGRLASQLGMPPWKVRKAQGQARGWSPAGLAVAMQVAADVNADVKGAAADANYALERAVLRIVDARALR</sequence>
<gene>
    <name evidence="9" type="ORF">EV191_10265</name>
</gene>
<dbReference type="GO" id="GO:0003677">
    <property type="term" value="F:DNA binding"/>
    <property type="evidence" value="ECO:0007669"/>
    <property type="project" value="InterPro"/>
</dbReference>
<evidence type="ECO:0000256" key="1">
    <source>
        <dbReference type="ARBA" id="ARBA00012417"/>
    </source>
</evidence>
<keyword evidence="10" id="KW-1185">Reference proteome</keyword>
<evidence type="ECO:0000259" key="8">
    <source>
        <dbReference type="Pfam" id="PF21694"/>
    </source>
</evidence>
<comment type="caution">
    <text evidence="9">The sequence shown here is derived from an EMBL/GenBank/DDBJ whole genome shotgun (WGS) entry which is preliminary data.</text>
</comment>
<organism evidence="9 10">
    <name type="scientific">Tamaricihabitans halophyticus</name>
    <dbReference type="NCBI Taxonomy" id="1262583"/>
    <lineage>
        <taxon>Bacteria</taxon>
        <taxon>Bacillati</taxon>
        <taxon>Actinomycetota</taxon>
        <taxon>Actinomycetes</taxon>
        <taxon>Pseudonocardiales</taxon>
        <taxon>Pseudonocardiaceae</taxon>
        <taxon>Tamaricihabitans</taxon>
    </lineage>
</organism>
<keyword evidence="4" id="KW-0235">DNA replication</keyword>
<evidence type="ECO:0000256" key="2">
    <source>
        <dbReference type="ARBA" id="ARBA00022679"/>
    </source>
</evidence>
<evidence type="ECO:0000256" key="6">
    <source>
        <dbReference type="ARBA" id="ARBA00034754"/>
    </source>
</evidence>
<dbReference type="NCBIfam" id="TIGR01128">
    <property type="entry name" value="holA"/>
    <property type="match status" value="1"/>
</dbReference>
<dbReference type="EMBL" id="SLXQ01000002">
    <property type="protein sequence ID" value="TCP54856.1"/>
    <property type="molecule type" value="Genomic_DNA"/>
</dbReference>
<dbReference type="InterPro" id="IPR005790">
    <property type="entry name" value="DNA_polIII_delta"/>
</dbReference>
<keyword evidence="5" id="KW-0239">DNA-directed DNA polymerase</keyword>
<dbReference type="AlphaFoldDB" id="A0A4V2SUJ5"/>
<dbReference type="NCBIfam" id="NF005918">
    <property type="entry name" value="PRK07914.1"/>
    <property type="match status" value="1"/>
</dbReference>
<dbReference type="InterPro" id="IPR008921">
    <property type="entry name" value="DNA_pol3_clamp-load_cplx_C"/>
</dbReference>
<evidence type="ECO:0000256" key="3">
    <source>
        <dbReference type="ARBA" id="ARBA00022695"/>
    </source>
</evidence>
<keyword evidence="2" id="KW-0808">Transferase</keyword>
<dbReference type="InterPro" id="IPR027417">
    <property type="entry name" value="P-loop_NTPase"/>
</dbReference>
<dbReference type="Gene3D" id="3.40.50.300">
    <property type="entry name" value="P-loop containing nucleotide triphosphate hydrolases"/>
    <property type="match status" value="1"/>
</dbReference>
<dbReference type="SUPFAM" id="SSF48019">
    <property type="entry name" value="post-AAA+ oligomerization domain-like"/>
    <property type="match status" value="1"/>
</dbReference>
<dbReference type="GO" id="GO:0006261">
    <property type="term" value="P:DNA-templated DNA replication"/>
    <property type="evidence" value="ECO:0007669"/>
    <property type="project" value="TreeGrafter"/>
</dbReference>
<evidence type="ECO:0000313" key="10">
    <source>
        <dbReference type="Proteomes" id="UP000294911"/>
    </source>
</evidence>
<keyword evidence="3" id="KW-0548">Nucleotidyltransferase</keyword>
<evidence type="ECO:0000313" key="9">
    <source>
        <dbReference type="EMBL" id="TCP54856.1"/>
    </source>
</evidence>
<evidence type="ECO:0000256" key="4">
    <source>
        <dbReference type="ARBA" id="ARBA00022705"/>
    </source>
</evidence>
<evidence type="ECO:0000256" key="7">
    <source>
        <dbReference type="ARBA" id="ARBA00049244"/>
    </source>
</evidence>
<dbReference type="SUPFAM" id="SSF52540">
    <property type="entry name" value="P-loop containing nucleoside triphosphate hydrolases"/>
    <property type="match status" value="1"/>
</dbReference>
<dbReference type="PANTHER" id="PTHR34388">
    <property type="entry name" value="DNA POLYMERASE III SUBUNIT DELTA"/>
    <property type="match status" value="1"/>
</dbReference>